<dbReference type="AlphaFoldDB" id="A0A9E5JTA9"/>
<dbReference type="CDD" id="cd00082">
    <property type="entry name" value="HisKA"/>
    <property type="match status" value="1"/>
</dbReference>
<dbReference type="Pfam" id="PF02518">
    <property type="entry name" value="HATPase_c"/>
    <property type="match status" value="1"/>
</dbReference>
<dbReference type="SMART" id="SM00388">
    <property type="entry name" value="HisKA"/>
    <property type="match status" value="1"/>
</dbReference>
<dbReference type="SMART" id="SM00387">
    <property type="entry name" value="HATPase_c"/>
    <property type="match status" value="1"/>
</dbReference>
<evidence type="ECO:0000256" key="14">
    <source>
        <dbReference type="PROSITE-ProRule" id="PRU00169"/>
    </source>
</evidence>
<comment type="subcellular location">
    <subcellularLocation>
        <location evidence="2">Membrane</location>
    </subcellularLocation>
</comment>
<gene>
    <name evidence="21" type="ORF">G8770_11385</name>
</gene>
<dbReference type="Gene3D" id="1.10.287.130">
    <property type="match status" value="1"/>
</dbReference>
<evidence type="ECO:0000256" key="11">
    <source>
        <dbReference type="ARBA" id="ARBA00023012"/>
    </source>
</evidence>
<evidence type="ECO:0000256" key="7">
    <source>
        <dbReference type="ARBA" id="ARBA00022741"/>
    </source>
</evidence>
<feature type="modified residue" description="4-aspartylphosphate" evidence="14">
    <location>
        <position position="654"/>
    </location>
</feature>
<organism evidence="21 22">
    <name type="scientific">Pseudomaricurvus hydrocarbonicus</name>
    <dbReference type="NCBI Taxonomy" id="1470433"/>
    <lineage>
        <taxon>Bacteria</taxon>
        <taxon>Pseudomonadati</taxon>
        <taxon>Pseudomonadota</taxon>
        <taxon>Gammaproteobacteria</taxon>
        <taxon>Cellvibrionales</taxon>
        <taxon>Cellvibrionaceae</taxon>
        <taxon>Pseudomaricurvus</taxon>
    </lineage>
</organism>
<evidence type="ECO:0000256" key="4">
    <source>
        <dbReference type="ARBA" id="ARBA00022553"/>
    </source>
</evidence>
<evidence type="ECO:0000259" key="20">
    <source>
        <dbReference type="PROSITE" id="PS50894"/>
    </source>
</evidence>
<feature type="domain" description="Histidine kinase" evidence="18">
    <location>
        <begin position="361"/>
        <end position="582"/>
    </location>
</feature>
<evidence type="ECO:0000313" key="21">
    <source>
        <dbReference type="EMBL" id="NHO66149.1"/>
    </source>
</evidence>
<dbReference type="GO" id="GO:0005524">
    <property type="term" value="F:ATP binding"/>
    <property type="evidence" value="ECO:0007669"/>
    <property type="project" value="UniProtKB-KW"/>
</dbReference>
<dbReference type="Pfam" id="PF13689">
    <property type="entry name" value="DUF4154"/>
    <property type="match status" value="1"/>
</dbReference>
<dbReference type="CDD" id="cd00088">
    <property type="entry name" value="HPT"/>
    <property type="match status" value="1"/>
</dbReference>
<feature type="domain" description="Response regulatory" evidence="19">
    <location>
        <begin position="600"/>
        <end position="721"/>
    </location>
</feature>
<dbReference type="InterPro" id="IPR025293">
    <property type="entry name" value="YfiR/HmsC-like"/>
</dbReference>
<evidence type="ECO:0000256" key="1">
    <source>
        <dbReference type="ARBA" id="ARBA00000085"/>
    </source>
</evidence>
<feature type="region of interest" description="Disordered" evidence="16">
    <location>
        <begin position="862"/>
        <end position="918"/>
    </location>
</feature>
<feature type="domain" description="Response regulatory" evidence="19">
    <location>
        <begin position="744"/>
        <end position="862"/>
    </location>
</feature>
<keyword evidence="8" id="KW-0418">Kinase</keyword>
<feature type="coiled-coil region" evidence="15">
    <location>
        <begin position="156"/>
        <end position="288"/>
    </location>
</feature>
<evidence type="ECO:0000256" key="16">
    <source>
        <dbReference type="SAM" id="MobiDB-lite"/>
    </source>
</evidence>
<dbReference type="SMART" id="SM00073">
    <property type="entry name" value="HPT"/>
    <property type="match status" value="1"/>
</dbReference>
<evidence type="ECO:0000256" key="17">
    <source>
        <dbReference type="SAM" id="Phobius"/>
    </source>
</evidence>
<dbReference type="EC" id="2.7.13.3" evidence="3"/>
<dbReference type="GO" id="GO:0005886">
    <property type="term" value="C:plasma membrane"/>
    <property type="evidence" value="ECO:0007669"/>
    <property type="project" value="UniProtKB-SubCell"/>
</dbReference>
<dbReference type="InterPro" id="IPR003661">
    <property type="entry name" value="HisK_dim/P_dom"/>
</dbReference>
<dbReference type="PROSITE" id="PS50110">
    <property type="entry name" value="RESPONSE_REGULATORY"/>
    <property type="match status" value="2"/>
</dbReference>
<dbReference type="SUPFAM" id="SSF47226">
    <property type="entry name" value="Histidine-containing phosphotransfer domain, HPT domain"/>
    <property type="match status" value="1"/>
</dbReference>
<keyword evidence="4 14" id="KW-0597">Phosphoprotein</keyword>
<sequence length="1035" mass="113932">MTPDEGKAAFLEAILNHTTWPQEDTLDQFIIGQYGRDRPLLRVLQKELPKLRVRGKPVVVVYYRSLIEAKDAQILVLAKSQNLNLNRIVKRLHGSHTMIVSDGSEDQRNVMINFTHPADNILSFEVNRSNIIYAGLKLSKEILLFGGTELDTALIYKETEEELARARNLALQQQQDLENQQKLLAEQNQKIIAQSKQFSIKEAELKSLEDELNSLEEKFNNTQMILAQSEKKLLDNVATLREKESILAEKEAAIEAYSQKINQNISLLERHQQEINEQERLIQEKNLILQKQVSTIENQKVILGSAAVALLVVLTSIAFIFRSYRSKNRINKQLQIKSSELEKANEQLVIMTDAKSQFLSTMSHEIRTPLNGVIGVAELLKGTKLGDQQAEYVSIILKSADTLLSLINDILDISKIEAGKLDLEETPFNLSDILGDTLQALAMRANDKHLELAFHIPPEVPNNVIGDPVRLRQVVVNLVGNAIKFTQDGEIVVDLKLESIDSRKIRVAFEVRDTGIGISDEQIQKIFKAFGQADSSTTRQFGGTGLGLTIASQLVTMMGGELNVSSEPGKGSTFSFSADFNLSGEPAKPAVSPIELRGTQVLVVDDNSTNRMILEEMMSSWGMVVTTAQSGPDAIDTLNRSKQRGIKYALAVLDVMMPGMDGFELAEKISKEPFHTTMQILILSSAEFFDDDRLLQKLHICKTLLKPVKHSELLVAITNALGVATAEDAKTSEDQPSAEIPIRNVLLVEDGFVNQKVATDLLVKRGHKVTLAENGEEALAAVQNNVFDLILMDVQMPVMDGLTATRKIRELETSSGRHIPIVAMTASATTEDRNRCMNAGMDSYVSKPFRAAELYQTVETTPAATAAASKAGTTTDKEAEATKYDVPESPKSAPELSDAASDQSLPSPTSAKHSGPPCLDIKSALKNLEGDRELLHELIEMFLQQYPELLQTIETSLQHQQATELRRAAHTLKSSANVVGAETAAAAAAKLEQLAHDNQLNAAEPVIKILKSSLDEAKAALQQILDVKSPSASDG</sequence>
<feature type="compositionally biased region" description="Polar residues" evidence="16">
    <location>
        <begin position="900"/>
        <end position="912"/>
    </location>
</feature>
<dbReference type="InterPro" id="IPR001789">
    <property type="entry name" value="Sig_transdc_resp-reg_receiver"/>
</dbReference>
<protein>
    <recommendedName>
        <fullName evidence="3">histidine kinase</fullName>
        <ecNumber evidence="3">2.7.13.3</ecNumber>
    </recommendedName>
</protein>
<accession>A0A9E5JTA9</accession>
<feature type="modified residue" description="Phosphohistidine" evidence="13">
    <location>
        <position position="970"/>
    </location>
</feature>
<dbReference type="InterPro" id="IPR003594">
    <property type="entry name" value="HATPase_dom"/>
</dbReference>
<keyword evidence="12 17" id="KW-0472">Membrane</keyword>
<feature type="compositionally biased region" description="Low complexity" evidence="16">
    <location>
        <begin position="862"/>
        <end position="874"/>
    </location>
</feature>
<dbReference type="Pfam" id="PF00512">
    <property type="entry name" value="HisKA"/>
    <property type="match status" value="1"/>
</dbReference>
<dbReference type="InterPro" id="IPR008207">
    <property type="entry name" value="Sig_transdc_His_kin_Hpt_dom"/>
</dbReference>
<dbReference type="Gene3D" id="1.20.120.160">
    <property type="entry name" value="HPT domain"/>
    <property type="match status" value="1"/>
</dbReference>
<dbReference type="CDD" id="cd00156">
    <property type="entry name" value="REC"/>
    <property type="match status" value="1"/>
</dbReference>
<dbReference type="SUPFAM" id="SSF55874">
    <property type="entry name" value="ATPase domain of HSP90 chaperone/DNA topoisomerase II/histidine kinase"/>
    <property type="match status" value="1"/>
</dbReference>
<dbReference type="PANTHER" id="PTHR45339:SF5">
    <property type="entry name" value="HISTIDINE KINASE"/>
    <property type="match status" value="1"/>
</dbReference>
<keyword evidence="11" id="KW-0902">Two-component regulatory system</keyword>
<keyword evidence="10 17" id="KW-1133">Transmembrane helix</keyword>
<evidence type="ECO:0000259" key="18">
    <source>
        <dbReference type="PROSITE" id="PS50109"/>
    </source>
</evidence>
<dbReference type="InterPro" id="IPR011006">
    <property type="entry name" value="CheY-like_superfamily"/>
</dbReference>
<evidence type="ECO:0000256" key="3">
    <source>
        <dbReference type="ARBA" id="ARBA00012438"/>
    </source>
</evidence>
<evidence type="ECO:0000256" key="5">
    <source>
        <dbReference type="ARBA" id="ARBA00022679"/>
    </source>
</evidence>
<dbReference type="SUPFAM" id="SSF52172">
    <property type="entry name" value="CheY-like"/>
    <property type="match status" value="2"/>
</dbReference>
<dbReference type="CDD" id="cd16922">
    <property type="entry name" value="HATPase_EvgS-ArcB-TorS-like"/>
    <property type="match status" value="1"/>
</dbReference>
<dbReference type="EMBL" id="JAAONZ010000007">
    <property type="protein sequence ID" value="NHO66149.1"/>
    <property type="molecule type" value="Genomic_DNA"/>
</dbReference>
<feature type="compositionally biased region" description="Basic and acidic residues" evidence="16">
    <location>
        <begin position="875"/>
        <end position="888"/>
    </location>
</feature>
<evidence type="ECO:0000313" key="22">
    <source>
        <dbReference type="Proteomes" id="UP000787472"/>
    </source>
</evidence>
<dbReference type="Proteomes" id="UP000787472">
    <property type="component" value="Unassembled WGS sequence"/>
</dbReference>
<comment type="caution">
    <text evidence="21">The sequence shown here is derived from an EMBL/GenBank/DDBJ whole genome shotgun (WGS) entry which is preliminary data.</text>
</comment>
<keyword evidence="9" id="KW-0067">ATP-binding</keyword>
<dbReference type="Pfam" id="PF01627">
    <property type="entry name" value="Hpt"/>
    <property type="match status" value="1"/>
</dbReference>
<feature type="transmembrane region" description="Helical" evidence="17">
    <location>
        <begin position="301"/>
        <end position="321"/>
    </location>
</feature>
<evidence type="ECO:0000256" key="9">
    <source>
        <dbReference type="ARBA" id="ARBA00022840"/>
    </source>
</evidence>
<evidence type="ECO:0000256" key="10">
    <source>
        <dbReference type="ARBA" id="ARBA00022989"/>
    </source>
</evidence>
<evidence type="ECO:0000256" key="12">
    <source>
        <dbReference type="ARBA" id="ARBA00023136"/>
    </source>
</evidence>
<dbReference type="PANTHER" id="PTHR45339">
    <property type="entry name" value="HYBRID SIGNAL TRANSDUCTION HISTIDINE KINASE J"/>
    <property type="match status" value="1"/>
</dbReference>
<dbReference type="InterPro" id="IPR005467">
    <property type="entry name" value="His_kinase_dom"/>
</dbReference>
<dbReference type="InterPro" id="IPR036890">
    <property type="entry name" value="HATPase_C_sf"/>
</dbReference>
<keyword evidence="6 17" id="KW-0812">Transmembrane</keyword>
<feature type="domain" description="HPt" evidence="20">
    <location>
        <begin position="931"/>
        <end position="1024"/>
    </location>
</feature>
<name>A0A9E5JTA9_9GAMM</name>
<dbReference type="PROSITE" id="PS50894">
    <property type="entry name" value="HPT"/>
    <property type="match status" value="1"/>
</dbReference>
<reference evidence="21" key="1">
    <citation type="submission" date="2020-03" db="EMBL/GenBank/DDBJ databases">
        <authorList>
            <person name="Guo F."/>
        </authorList>
    </citation>
    <scope>NUCLEOTIDE SEQUENCE</scope>
    <source>
        <strain evidence="21">JCM 30134</strain>
    </source>
</reference>
<dbReference type="FunFam" id="3.30.565.10:FF:000010">
    <property type="entry name" value="Sensor histidine kinase RcsC"/>
    <property type="match status" value="1"/>
</dbReference>
<keyword evidence="15" id="KW-0175">Coiled coil</keyword>
<evidence type="ECO:0000256" key="6">
    <source>
        <dbReference type="ARBA" id="ARBA00022692"/>
    </source>
</evidence>
<dbReference type="InterPro" id="IPR004358">
    <property type="entry name" value="Sig_transdc_His_kin-like_C"/>
</dbReference>
<evidence type="ECO:0000256" key="2">
    <source>
        <dbReference type="ARBA" id="ARBA00004370"/>
    </source>
</evidence>
<dbReference type="InterPro" id="IPR036641">
    <property type="entry name" value="HPT_dom_sf"/>
</dbReference>
<feature type="modified residue" description="4-aspartylphosphate" evidence="14">
    <location>
        <position position="793"/>
    </location>
</feature>
<dbReference type="PRINTS" id="PR00344">
    <property type="entry name" value="BCTRLSENSOR"/>
</dbReference>
<keyword evidence="22" id="KW-1185">Reference proteome</keyword>
<evidence type="ECO:0000256" key="13">
    <source>
        <dbReference type="PROSITE-ProRule" id="PRU00110"/>
    </source>
</evidence>
<dbReference type="InterPro" id="IPR036097">
    <property type="entry name" value="HisK_dim/P_sf"/>
</dbReference>
<evidence type="ECO:0000256" key="15">
    <source>
        <dbReference type="SAM" id="Coils"/>
    </source>
</evidence>
<dbReference type="RefSeq" id="WP_167186432.1">
    <property type="nucleotide sequence ID" value="NZ_JAAONZ010000007.1"/>
</dbReference>
<proteinExistence type="predicted"/>
<dbReference type="SUPFAM" id="SSF47384">
    <property type="entry name" value="Homodimeric domain of signal transducing histidine kinase"/>
    <property type="match status" value="1"/>
</dbReference>
<evidence type="ECO:0000256" key="8">
    <source>
        <dbReference type="ARBA" id="ARBA00022777"/>
    </source>
</evidence>
<dbReference type="PROSITE" id="PS50109">
    <property type="entry name" value="HIS_KIN"/>
    <property type="match status" value="1"/>
</dbReference>
<keyword evidence="7" id="KW-0547">Nucleotide-binding</keyword>
<comment type="catalytic activity">
    <reaction evidence="1">
        <text>ATP + protein L-histidine = ADP + protein N-phospho-L-histidine.</text>
        <dbReference type="EC" id="2.7.13.3"/>
    </reaction>
</comment>
<evidence type="ECO:0000259" key="19">
    <source>
        <dbReference type="PROSITE" id="PS50110"/>
    </source>
</evidence>
<dbReference type="SMART" id="SM00448">
    <property type="entry name" value="REC"/>
    <property type="match status" value="2"/>
</dbReference>
<dbReference type="Gene3D" id="3.40.50.2300">
    <property type="match status" value="2"/>
</dbReference>
<dbReference type="FunFam" id="1.10.287.130:FF:000004">
    <property type="entry name" value="Ethylene receptor 1"/>
    <property type="match status" value="1"/>
</dbReference>
<dbReference type="Gene3D" id="3.30.565.10">
    <property type="entry name" value="Histidine kinase-like ATPase, C-terminal domain"/>
    <property type="match status" value="1"/>
</dbReference>
<dbReference type="CDD" id="cd17546">
    <property type="entry name" value="REC_hyHK_CKI1_RcsC-like"/>
    <property type="match status" value="1"/>
</dbReference>
<dbReference type="Pfam" id="PF00072">
    <property type="entry name" value="Response_reg"/>
    <property type="match status" value="2"/>
</dbReference>
<keyword evidence="5" id="KW-0808">Transferase</keyword>
<dbReference type="GO" id="GO:0000155">
    <property type="term" value="F:phosphorelay sensor kinase activity"/>
    <property type="evidence" value="ECO:0007669"/>
    <property type="project" value="InterPro"/>
</dbReference>